<evidence type="ECO:0000256" key="2">
    <source>
        <dbReference type="SAM" id="Phobius"/>
    </source>
</evidence>
<dbReference type="EMBL" id="JAAMPI010000902">
    <property type="protein sequence ID" value="KAF4627840.1"/>
    <property type="molecule type" value="Genomic_DNA"/>
</dbReference>
<feature type="compositionally biased region" description="Basic and acidic residues" evidence="1">
    <location>
        <begin position="179"/>
        <end position="191"/>
    </location>
</feature>
<feature type="compositionally biased region" description="Low complexity" evidence="1">
    <location>
        <begin position="79"/>
        <end position="108"/>
    </location>
</feature>
<organism evidence="3 4">
    <name type="scientific">Cudoniella acicularis</name>
    <dbReference type="NCBI Taxonomy" id="354080"/>
    <lineage>
        <taxon>Eukaryota</taxon>
        <taxon>Fungi</taxon>
        <taxon>Dikarya</taxon>
        <taxon>Ascomycota</taxon>
        <taxon>Pezizomycotina</taxon>
        <taxon>Leotiomycetes</taxon>
        <taxon>Helotiales</taxon>
        <taxon>Tricladiaceae</taxon>
        <taxon>Cudoniella</taxon>
    </lineage>
</organism>
<evidence type="ECO:0000313" key="3">
    <source>
        <dbReference type="EMBL" id="KAF4627840.1"/>
    </source>
</evidence>
<protein>
    <submittedName>
        <fullName evidence="3">Uncharacterized protein</fullName>
    </submittedName>
</protein>
<keyword evidence="2" id="KW-0472">Membrane</keyword>
<keyword evidence="2" id="KW-0812">Transmembrane</keyword>
<proteinExistence type="predicted"/>
<keyword evidence="4" id="KW-1185">Reference proteome</keyword>
<reference evidence="3 4" key="1">
    <citation type="submission" date="2020-03" db="EMBL/GenBank/DDBJ databases">
        <title>Draft Genome Sequence of Cudoniella acicularis.</title>
        <authorList>
            <person name="Buettner E."/>
            <person name="Kellner H."/>
        </authorList>
    </citation>
    <scope>NUCLEOTIDE SEQUENCE [LARGE SCALE GENOMIC DNA]</scope>
    <source>
        <strain evidence="3 4">DSM 108380</strain>
    </source>
</reference>
<feature type="transmembrane region" description="Helical" evidence="2">
    <location>
        <begin position="121"/>
        <end position="144"/>
    </location>
</feature>
<dbReference type="AlphaFoldDB" id="A0A8H4W135"/>
<gene>
    <name evidence="3" type="ORF">G7Y89_g10311</name>
</gene>
<accession>A0A8H4W135</accession>
<evidence type="ECO:0000313" key="4">
    <source>
        <dbReference type="Proteomes" id="UP000566819"/>
    </source>
</evidence>
<feature type="region of interest" description="Disordered" evidence="1">
    <location>
        <begin position="161"/>
        <end position="200"/>
    </location>
</feature>
<keyword evidence="2" id="KW-1133">Transmembrane helix</keyword>
<evidence type="ECO:0000256" key="1">
    <source>
        <dbReference type="SAM" id="MobiDB-lite"/>
    </source>
</evidence>
<sequence>MGNGFADNLCCPGTTQCASAMQSIPLCADDTWTLWMATLVAGASNNYFCCEAGQVGLKDGTCLSSDTAVAPSLAAQSLAPSATSPSQSSSTSASSTTSATSSSTAAASGGDNKSSLPASTIGGIVAGGVVGLFLIICTILYVTFPPFRDLVKVWVAKQGDAEAGTGGEEAGKPTSSEVVESKPPVKVEETPIKTGQDTDF</sequence>
<dbReference type="OrthoDB" id="4779287at2759"/>
<dbReference type="Proteomes" id="UP000566819">
    <property type="component" value="Unassembled WGS sequence"/>
</dbReference>
<comment type="caution">
    <text evidence="3">The sequence shown here is derived from an EMBL/GenBank/DDBJ whole genome shotgun (WGS) entry which is preliminary data.</text>
</comment>
<name>A0A8H4W135_9HELO</name>
<feature type="region of interest" description="Disordered" evidence="1">
    <location>
        <begin position="79"/>
        <end position="114"/>
    </location>
</feature>